<name>A0A4Y8RNY1_9HYPH</name>
<sequence length="195" mass="20794">MEASDPSPVRLYYRRGALLGLPLALLCGTAVFTIAFATLVISTAPADGMALALGLSGLFVFLLAIVAALTLPLIGRFSGRRPAVAIGPDGIETYDMAEPLDWGAIERLTTPSIESSSGGYRTATLCLEIHPSVPVQKGCRWRWLIDGHANPLRVAIPALKEPDKLGEALTRFAPPILLQRSEIAVPGFSSKTCNR</sequence>
<feature type="transmembrane region" description="Helical" evidence="1">
    <location>
        <begin position="21"/>
        <end position="44"/>
    </location>
</feature>
<dbReference type="OrthoDB" id="8004769at2"/>
<accession>A0A4Y8RNY1</accession>
<proteinExistence type="predicted"/>
<dbReference type="EMBL" id="SOZD01000002">
    <property type="protein sequence ID" value="TFF25289.1"/>
    <property type="molecule type" value="Genomic_DNA"/>
</dbReference>
<keyword evidence="1" id="KW-0472">Membrane</keyword>
<comment type="caution">
    <text evidence="2">The sequence shown here is derived from an EMBL/GenBank/DDBJ whole genome shotgun (WGS) entry which is preliminary data.</text>
</comment>
<dbReference type="RefSeq" id="WP_134761459.1">
    <property type="nucleotide sequence ID" value="NZ_SOZD01000002.1"/>
</dbReference>
<keyword evidence="1" id="KW-0812">Transmembrane</keyword>
<evidence type="ECO:0000313" key="2">
    <source>
        <dbReference type="EMBL" id="TFF25289.1"/>
    </source>
</evidence>
<gene>
    <name evidence="2" type="ORF">E3C22_07930</name>
</gene>
<feature type="transmembrane region" description="Helical" evidence="1">
    <location>
        <begin position="50"/>
        <end position="74"/>
    </location>
</feature>
<keyword evidence="3" id="KW-1185">Reference proteome</keyword>
<protein>
    <submittedName>
        <fullName evidence="2">Uncharacterized protein</fullName>
    </submittedName>
</protein>
<dbReference type="Proteomes" id="UP000298179">
    <property type="component" value="Unassembled WGS sequence"/>
</dbReference>
<keyword evidence="1" id="KW-1133">Transmembrane helix</keyword>
<reference evidence="2 3" key="1">
    <citation type="submission" date="2019-03" db="EMBL/GenBank/DDBJ databases">
        <title>Jiella endophytica sp. nov., a novel endophytic bacterium isolated from root of Ficus microcarpa Linn. f.</title>
        <authorList>
            <person name="Tuo L."/>
        </authorList>
    </citation>
    <scope>NUCLEOTIDE SEQUENCE [LARGE SCALE GENOMIC DNA]</scope>
    <source>
        <strain evidence="2 3">CBS5Q-3</strain>
    </source>
</reference>
<organism evidence="2 3">
    <name type="scientific">Jiella endophytica</name>
    <dbReference type="NCBI Taxonomy" id="2558362"/>
    <lineage>
        <taxon>Bacteria</taxon>
        <taxon>Pseudomonadati</taxon>
        <taxon>Pseudomonadota</taxon>
        <taxon>Alphaproteobacteria</taxon>
        <taxon>Hyphomicrobiales</taxon>
        <taxon>Aurantimonadaceae</taxon>
        <taxon>Jiella</taxon>
    </lineage>
</organism>
<dbReference type="AlphaFoldDB" id="A0A4Y8RNY1"/>
<evidence type="ECO:0000256" key="1">
    <source>
        <dbReference type="SAM" id="Phobius"/>
    </source>
</evidence>
<evidence type="ECO:0000313" key="3">
    <source>
        <dbReference type="Proteomes" id="UP000298179"/>
    </source>
</evidence>